<keyword evidence="2" id="KW-1133">Transmembrane helix</keyword>
<evidence type="ECO:0008006" key="5">
    <source>
        <dbReference type="Google" id="ProtNLM"/>
    </source>
</evidence>
<organism evidence="3 4">
    <name type="scientific">Actinoplanes palleronii</name>
    <dbReference type="NCBI Taxonomy" id="113570"/>
    <lineage>
        <taxon>Bacteria</taxon>
        <taxon>Bacillati</taxon>
        <taxon>Actinomycetota</taxon>
        <taxon>Actinomycetes</taxon>
        <taxon>Micromonosporales</taxon>
        <taxon>Micromonosporaceae</taxon>
        <taxon>Actinoplanes</taxon>
    </lineage>
</organism>
<evidence type="ECO:0000256" key="2">
    <source>
        <dbReference type="SAM" id="Phobius"/>
    </source>
</evidence>
<evidence type="ECO:0000313" key="4">
    <source>
        <dbReference type="Proteomes" id="UP000624709"/>
    </source>
</evidence>
<dbReference type="EMBL" id="BOMS01000035">
    <property type="protein sequence ID" value="GIE66501.1"/>
    <property type="molecule type" value="Genomic_DNA"/>
</dbReference>
<reference evidence="3 4" key="1">
    <citation type="submission" date="2021-01" db="EMBL/GenBank/DDBJ databases">
        <title>Whole genome shotgun sequence of Actinoplanes palleronii NBRC 14916.</title>
        <authorList>
            <person name="Komaki H."/>
            <person name="Tamura T."/>
        </authorList>
    </citation>
    <scope>NUCLEOTIDE SEQUENCE [LARGE SCALE GENOMIC DNA]</scope>
    <source>
        <strain evidence="3 4">NBRC 14916</strain>
    </source>
</reference>
<keyword evidence="4" id="KW-1185">Reference proteome</keyword>
<evidence type="ECO:0000256" key="1">
    <source>
        <dbReference type="SAM" id="MobiDB-lite"/>
    </source>
</evidence>
<feature type="compositionally biased region" description="Low complexity" evidence="1">
    <location>
        <begin position="87"/>
        <end position="113"/>
    </location>
</feature>
<dbReference type="Pfam" id="PF07676">
    <property type="entry name" value="PD40"/>
    <property type="match status" value="2"/>
</dbReference>
<dbReference type="InterPro" id="IPR011659">
    <property type="entry name" value="WD40"/>
</dbReference>
<proteinExistence type="predicted"/>
<evidence type="ECO:0000313" key="3">
    <source>
        <dbReference type="EMBL" id="GIE66501.1"/>
    </source>
</evidence>
<name>A0ABQ4B793_9ACTN</name>
<feature type="region of interest" description="Disordered" evidence="1">
    <location>
        <begin position="87"/>
        <end position="127"/>
    </location>
</feature>
<keyword evidence="2" id="KW-0812">Transmembrane</keyword>
<comment type="caution">
    <text evidence="3">The sequence shown here is derived from an EMBL/GenBank/DDBJ whole genome shotgun (WGS) entry which is preliminary data.</text>
</comment>
<dbReference type="Gene3D" id="2.120.10.30">
    <property type="entry name" value="TolB, C-terminal domain"/>
    <property type="match status" value="1"/>
</dbReference>
<gene>
    <name evidence="3" type="ORF">Apa02nite_026090</name>
</gene>
<dbReference type="Proteomes" id="UP000624709">
    <property type="component" value="Unassembled WGS sequence"/>
</dbReference>
<dbReference type="RefSeq" id="WP_203825245.1">
    <property type="nucleotide sequence ID" value="NZ_BAAATY010000007.1"/>
</dbReference>
<dbReference type="SUPFAM" id="SSF82171">
    <property type="entry name" value="DPP6 N-terminal domain-like"/>
    <property type="match status" value="1"/>
</dbReference>
<protein>
    <recommendedName>
        <fullName evidence="5">WD40 repeat protein</fullName>
    </recommendedName>
</protein>
<accession>A0ABQ4B793</accession>
<dbReference type="InterPro" id="IPR011042">
    <property type="entry name" value="6-blade_b-propeller_TolB-like"/>
</dbReference>
<sequence length="393" mass="39969">MTDPMKSNDLKDGLGELAEAVHDVDMYNRALNRSRRIGRNQTLVRGGSMLAVAGLAGAVLWQFPRTPDTGPPPTVAASTTVSPSVAPSVALSQSAPAPHSSAASPASHQPSASTTTQNTPTVAVPQSRKLADLPGKVFYRSYDGTVVRLDGGKQQSWPTADDASVAISPDGSRIAYVADGQVHVVGEPAPVYDGTVTTSAQTPAWSPDGTKLLVAAPRPGVLTVADGTFSALPKSLTGQHFRWSGNGAKLVYGSTSSCRLKTVADGGATGTTVPVLGDPSNGTNPTQIGACWVYSVDRTGSRAAVAIQSLTGSDGTPDGADAVVDTATGEVVAIPVTGSVSGVFFDVDGAMLVRTDQGSGKRVLSVFAPDGALLVQATEPAKLGSSTLVGYTG</sequence>
<feature type="transmembrane region" description="Helical" evidence="2">
    <location>
        <begin position="43"/>
        <end position="63"/>
    </location>
</feature>
<keyword evidence="2" id="KW-0472">Membrane</keyword>